<evidence type="ECO:0000313" key="1">
    <source>
        <dbReference type="EMBL" id="JAH31971.1"/>
    </source>
</evidence>
<dbReference type="AlphaFoldDB" id="A0A0E9RS17"/>
<sequence length="23" mass="2491">MQPGFGCLSILHNSNCTLPNCLK</sequence>
<reference evidence="1" key="1">
    <citation type="submission" date="2014-11" db="EMBL/GenBank/DDBJ databases">
        <authorList>
            <person name="Amaro Gonzalez C."/>
        </authorList>
    </citation>
    <scope>NUCLEOTIDE SEQUENCE</scope>
</reference>
<name>A0A0E9RS17_ANGAN</name>
<accession>A0A0E9RS17</accession>
<reference evidence="1" key="2">
    <citation type="journal article" date="2015" name="Fish Shellfish Immunol.">
        <title>Early steps in the European eel (Anguilla anguilla)-Vibrio vulnificus interaction in the gills: Role of the RtxA13 toxin.</title>
        <authorList>
            <person name="Callol A."/>
            <person name="Pajuelo D."/>
            <person name="Ebbesson L."/>
            <person name="Teles M."/>
            <person name="MacKenzie S."/>
            <person name="Amaro C."/>
        </authorList>
    </citation>
    <scope>NUCLEOTIDE SEQUENCE</scope>
</reference>
<organism evidence="1">
    <name type="scientific">Anguilla anguilla</name>
    <name type="common">European freshwater eel</name>
    <name type="synonym">Muraena anguilla</name>
    <dbReference type="NCBI Taxonomy" id="7936"/>
    <lineage>
        <taxon>Eukaryota</taxon>
        <taxon>Metazoa</taxon>
        <taxon>Chordata</taxon>
        <taxon>Craniata</taxon>
        <taxon>Vertebrata</taxon>
        <taxon>Euteleostomi</taxon>
        <taxon>Actinopterygii</taxon>
        <taxon>Neopterygii</taxon>
        <taxon>Teleostei</taxon>
        <taxon>Anguilliformes</taxon>
        <taxon>Anguillidae</taxon>
        <taxon>Anguilla</taxon>
    </lineage>
</organism>
<proteinExistence type="predicted"/>
<dbReference type="EMBL" id="GBXM01076606">
    <property type="protein sequence ID" value="JAH31971.1"/>
    <property type="molecule type" value="Transcribed_RNA"/>
</dbReference>
<protein>
    <submittedName>
        <fullName evidence="1">Uncharacterized protein</fullName>
    </submittedName>
</protein>